<keyword evidence="3" id="KW-1185">Reference proteome</keyword>
<evidence type="ECO:0000256" key="1">
    <source>
        <dbReference type="SAM" id="MobiDB-lite"/>
    </source>
</evidence>
<feature type="region of interest" description="Disordered" evidence="1">
    <location>
        <begin position="64"/>
        <end position="87"/>
    </location>
</feature>
<accession>A0A5J4LKU9</accession>
<proteinExistence type="predicted"/>
<gene>
    <name evidence="2" type="ORF">San01_72210</name>
</gene>
<comment type="caution">
    <text evidence="2">The sequence shown here is derived from an EMBL/GenBank/DDBJ whole genome shotgun (WGS) entry which is preliminary data.</text>
</comment>
<dbReference type="Proteomes" id="UP000325598">
    <property type="component" value="Unassembled WGS sequence"/>
</dbReference>
<dbReference type="AlphaFoldDB" id="A0A5J4LKU9"/>
<evidence type="ECO:0000313" key="3">
    <source>
        <dbReference type="Proteomes" id="UP000325598"/>
    </source>
</evidence>
<protein>
    <submittedName>
        <fullName evidence="2">Uncharacterized protein</fullName>
    </submittedName>
</protein>
<dbReference type="EMBL" id="BLAG01000037">
    <property type="protein sequence ID" value="GES34733.1"/>
    <property type="molecule type" value="Genomic_DNA"/>
</dbReference>
<organism evidence="2 3">
    <name type="scientific">Streptomyces angustmyceticus</name>
    <dbReference type="NCBI Taxonomy" id="285578"/>
    <lineage>
        <taxon>Bacteria</taxon>
        <taxon>Bacillati</taxon>
        <taxon>Actinomycetota</taxon>
        <taxon>Actinomycetes</taxon>
        <taxon>Kitasatosporales</taxon>
        <taxon>Streptomycetaceae</taxon>
        <taxon>Streptomyces</taxon>
    </lineage>
</organism>
<name>A0A5J4LKU9_9ACTN</name>
<reference evidence="2 3" key="1">
    <citation type="submission" date="2019-10" db="EMBL/GenBank/DDBJ databases">
        <title>Whole genome shotgun sequence of Streptomyces angustmyceticus NBRC 3934.</title>
        <authorList>
            <person name="Hosoyama A."/>
            <person name="Ichikawa N."/>
            <person name="Kimura A."/>
            <person name="Kitahashi Y."/>
            <person name="Komaki H."/>
            <person name="Uohara A."/>
        </authorList>
    </citation>
    <scope>NUCLEOTIDE SEQUENCE [LARGE SCALE GENOMIC DNA]</scope>
    <source>
        <strain evidence="2 3">NBRC 3934</strain>
    </source>
</reference>
<sequence>MCALVGGVPGPAQDRLGVPGEVADAGIDLVEGEAESGHPASLIVFLTQWGVGGVPAVLRACDGRAGRDPPGRPPRACPGPPAAPPRARSRAAAAYFFR</sequence>
<evidence type="ECO:0000313" key="2">
    <source>
        <dbReference type="EMBL" id="GES34733.1"/>
    </source>
</evidence>
<feature type="compositionally biased region" description="Pro residues" evidence="1">
    <location>
        <begin position="71"/>
        <end position="84"/>
    </location>
</feature>